<gene>
    <name evidence="1" type="ORF">EVAR_90062_1</name>
</gene>
<protein>
    <recommendedName>
        <fullName evidence="3">Transposase Tc1-like domain-containing protein</fullName>
    </recommendedName>
</protein>
<dbReference type="PANTHER" id="PTHR46060:SF1">
    <property type="entry name" value="MARINER MOS1 TRANSPOSASE-LIKE PROTEIN"/>
    <property type="match status" value="1"/>
</dbReference>
<dbReference type="AlphaFoldDB" id="A0A4C1WXD9"/>
<reference evidence="1 2" key="1">
    <citation type="journal article" date="2019" name="Commun. Biol.">
        <title>The bagworm genome reveals a unique fibroin gene that provides high tensile strength.</title>
        <authorList>
            <person name="Kono N."/>
            <person name="Nakamura H."/>
            <person name="Ohtoshi R."/>
            <person name="Tomita M."/>
            <person name="Numata K."/>
            <person name="Arakawa K."/>
        </authorList>
    </citation>
    <scope>NUCLEOTIDE SEQUENCE [LARGE SCALE GENOMIC DNA]</scope>
</reference>
<sequence>MCEGRPTATTEDISAVRLTIDTDERVTCQQIWTSLGIGMSQVHKVLHKHLAVRKLYARRIPQNLTEAEKLRRVNWCRKIMQRNTDFLWKTGHYVTTILEDKKTVSADLYTNNCLPFVSEKVREKRPLSGILILNISPRTVRRTTNYLGTLGLETLVHPPFYLDLER</sequence>
<dbReference type="Gene3D" id="3.30.420.10">
    <property type="entry name" value="Ribonuclease H-like superfamily/Ribonuclease H"/>
    <property type="match status" value="1"/>
</dbReference>
<accession>A0A4C1WXD9</accession>
<dbReference type="InterPro" id="IPR052709">
    <property type="entry name" value="Transposase-MT_Hybrid"/>
</dbReference>
<dbReference type="InterPro" id="IPR036397">
    <property type="entry name" value="RNaseH_sf"/>
</dbReference>
<name>A0A4C1WXD9_EUMVA</name>
<proteinExistence type="predicted"/>
<evidence type="ECO:0008006" key="3">
    <source>
        <dbReference type="Google" id="ProtNLM"/>
    </source>
</evidence>
<dbReference type="PANTHER" id="PTHR46060">
    <property type="entry name" value="MARINER MOS1 TRANSPOSASE-LIKE PROTEIN"/>
    <property type="match status" value="1"/>
</dbReference>
<dbReference type="OrthoDB" id="10017160at2759"/>
<evidence type="ECO:0000313" key="2">
    <source>
        <dbReference type="Proteomes" id="UP000299102"/>
    </source>
</evidence>
<evidence type="ECO:0000313" key="1">
    <source>
        <dbReference type="EMBL" id="GBP54777.1"/>
    </source>
</evidence>
<comment type="caution">
    <text evidence="1">The sequence shown here is derived from an EMBL/GenBank/DDBJ whole genome shotgun (WGS) entry which is preliminary data.</text>
</comment>
<dbReference type="EMBL" id="BGZK01000654">
    <property type="protein sequence ID" value="GBP54777.1"/>
    <property type="molecule type" value="Genomic_DNA"/>
</dbReference>
<dbReference type="GO" id="GO:0003676">
    <property type="term" value="F:nucleic acid binding"/>
    <property type="evidence" value="ECO:0007669"/>
    <property type="project" value="InterPro"/>
</dbReference>
<dbReference type="Proteomes" id="UP000299102">
    <property type="component" value="Unassembled WGS sequence"/>
</dbReference>
<keyword evidence="2" id="KW-1185">Reference proteome</keyword>
<organism evidence="1 2">
    <name type="scientific">Eumeta variegata</name>
    <name type="common">Bagworm moth</name>
    <name type="synonym">Eumeta japonica</name>
    <dbReference type="NCBI Taxonomy" id="151549"/>
    <lineage>
        <taxon>Eukaryota</taxon>
        <taxon>Metazoa</taxon>
        <taxon>Ecdysozoa</taxon>
        <taxon>Arthropoda</taxon>
        <taxon>Hexapoda</taxon>
        <taxon>Insecta</taxon>
        <taxon>Pterygota</taxon>
        <taxon>Neoptera</taxon>
        <taxon>Endopterygota</taxon>
        <taxon>Lepidoptera</taxon>
        <taxon>Glossata</taxon>
        <taxon>Ditrysia</taxon>
        <taxon>Tineoidea</taxon>
        <taxon>Psychidae</taxon>
        <taxon>Oiketicinae</taxon>
        <taxon>Eumeta</taxon>
    </lineage>
</organism>